<dbReference type="PANTHER" id="PTHR45648:SF22">
    <property type="entry name" value="GDSL LIPASE_ACYLHYDROLASE FAMILY PROTEIN (AFU_ORTHOLOGUE AFUA_4G14700)"/>
    <property type="match status" value="1"/>
</dbReference>
<dbReference type="Proteomes" id="UP000298180">
    <property type="component" value="Unassembled WGS sequence"/>
</dbReference>
<dbReference type="OrthoDB" id="5292073at2"/>
<dbReference type="EMBL" id="SMLM01000001">
    <property type="protein sequence ID" value="TFZ05555.1"/>
    <property type="molecule type" value="Genomic_DNA"/>
</dbReference>
<dbReference type="PANTHER" id="PTHR45648">
    <property type="entry name" value="GDSL LIPASE/ACYLHYDROLASE FAMILY PROTEIN (AFU_ORTHOLOGUE AFUA_4G14700)"/>
    <property type="match status" value="1"/>
</dbReference>
<dbReference type="InterPro" id="IPR036514">
    <property type="entry name" value="SGNH_hydro_sf"/>
</dbReference>
<name>A0A4Z0C672_9BURK</name>
<keyword evidence="1" id="KW-0378">Hydrolase</keyword>
<dbReference type="AlphaFoldDB" id="A0A4Z0C672"/>
<feature type="chain" id="PRO_5021211046" evidence="2">
    <location>
        <begin position="19"/>
        <end position="394"/>
    </location>
</feature>
<accession>A0A4Z0C672</accession>
<proteinExistence type="predicted"/>
<evidence type="ECO:0000256" key="2">
    <source>
        <dbReference type="SAM" id="SignalP"/>
    </source>
</evidence>
<dbReference type="InterPro" id="IPR051058">
    <property type="entry name" value="GDSL_Est/Lipase"/>
</dbReference>
<protein>
    <submittedName>
        <fullName evidence="3">Phospholipase</fullName>
    </submittedName>
</protein>
<gene>
    <name evidence="3" type="ORF">EZ313_02465</name>
</gene>
<evidence type="ECO:0000256" key="1">
    <source>
        <dbReference type="ARBA" id="ARBA00022801"/>
    </source>
</evidence>
<evidence type="ECO:0000313" key="4">
    <source>
        <dbReference type="Proteomes" id="UP000298180"/>
    </source>
</evidence>
<keyword evidence="2" id="KW-0732">Signal</keyword>
<reference evidence="3 4" key="1">
    <citation type="submission" date="2019-03" db="EMBL/GenBank/DDBJ databases">
        <title>Ramlibacter henchirensis DSM 14656, whole genome shotgun sequence.</title>
        <authorList>
            <person name="Zhang X."/>
            <person name="Feng G."/>
            <person name="Zhu H."/>
        </authorList>
    </citation>
    <scope>NUCLEOTIDE SEQUENCE [LARGE SCALE GENOMIC DNA]</scope>
    <source>
        <strain evidence="3 4">DSM 14656</strain>
    </source>
</reference>
<evidence type="ECO:0000313" key="3">
    <source>
        <dbReference type="EMBL" id="TFZ05555.1"/>
    </source>
</evidence>
<organism evidence="3 4">
    <name type="scientific">Ramlibacter henchirensis</name>
    <dbReference type="NCBI Taxonomy" id="204072"/>
    <lineage>
        <taxon>Bacteria</taxon>
        <taxon>Pseudomonadati</taxon>
        <taxon>Pseudomonadota</taxon>
        <taxon>Betaproteobacteria</taxon>
        <taxon>Burkholderiales</taxon>
        <taxon>Comamonadaceae</taxon>
        <taxon>Ramlibacter</taxon>
    </lineage>
</organism>
<feature type="signal peptide" evidence="2">
    <location>
        <begin position="1"/>
        <end position="18"/>
    </location>
</feature>
<dbReference type="GO" id="GO:0016788">
    <property type="term" value="F:hydrolase activity, acting on ester bonds"/>
    <property type="evidence" value="ECO:0007669"/>
    <property type="project" value="InterPro"/>
</dbReference>
<keyword evidence="4" id="KW-1185">Reference proteome</keyword>
<comment type="caution">
    <text evidence="3">The sequence shown here is derived from an EMBL/GenBank/DDBJ whole genome shotgun (WGS) entry which is preliminary data.</text>
</comment>
<sequence length="394" mass="39869">MNATAPGFMRRTFAAALAAIAVTAGVGCGGGGGDGGSPAPSPAPLAASGAPVSRLFVAGDSLADVGTFGLKATVQNAANPGQGYPVYPEILAGELGAGPQCNFFSSSNGLAFRTNEGCTNFAVGGASIVNPVTRGGGAVPLSLEHQLEKAVESNGGGWGAGDLFVVDAGGNDAAGLADAYLGARAGGAGRTTYLALLSQQLDASTIAQALAQSDGEAVAAGLYMQRLAQTYWTTVKANTLDKGAARVAVVNVPDITLTPRFRSIVAELAAVEGAPAATAFQTALRQWIAGFNAELARLAAGEPRVVVVPYFEDFTAHAANPAAFGLTNASDESCPPGDFPACTDAALDGSPRVAGLAPGWWKTWYYSDEFHPSPRGHELLAATVSRALVQAGWR</sequence>
<dbReference type="Pfam" id="PF00657">
    <property type="entry name" value="Lipase_GDSL"/>
    <property type="match status" value="1"/>
</dbReference>
<dbReference type="RefSeq" id="WP_135261637.1">
    <property type="nucleotide sequence ID" value="NZ_SMLM01000001.1"/>
</dbReference>
<dbReference type="SUPFAM" id="SSF52266">
    <property type="entry name" value="SGNH hydrolase"/>
    <property type="match status" value="1"/>
</dbReference>
<dbReference type="InterPro" id="IPR001087">
    <property type="entry name" value="GDSL"/>
</dbReference>
<dbReference type="Gene3D" id="3.40.50.1110">
    <property type="entry name" value="SGNH hydrolase"/>
    <property type="match status" value="1"/>
</dbReference>